<comment type="caution">
    <text evidence="1">The sequence shown here is derived from an EMBL/GenBank/DDBJ whole genome shotgun (WGS) entry which is preliminary data.</text>
</comment>
<name>A0ABR4QD64_9CEST</name>
<reference evidence="1 2" key="1">
    <citation type="journal article" date="2022" name="Front. Cell. Infect. Microbiol.">
        <title>The Genomes of Two Strains of Taenia crassiceps the Animal Model for the Study of Human Cysticercosis.</title>
        <authorList>
            <person name="Bobes R.J."/>
            <person name="Estrada K."/>
            <person name="Rios-Valencia D.G."/>
            <person name="Calderon-Gallegos A."/>
            <person name="de la Torre P."/>
            <person name="Carrero J.C."/>
            <person name="Sanchez-Flores A."/>
            <person name="Laclette J.P."/>
        </authorList>
    </citation>
    <scope>NUCLEOTIDE SEQUENCE [LARGE SCALE GENOMIC DNA]</scope>
    <source>
        <strain evidence="1">WFUcys</strain>
    </source>
</reference>
<keyword evidence="2" id="KW-1185">Reference proteome</keyword>
<gene>
    <name evidence="1" type="ORF">TcWFU_002085</name>
</gene>
<dbReference type="Proteomes" id="UP001651158">
    <property type="component" value="Unassembled WGS sequence"/>
</dbReference>
<accession>A0ABR4QD64</accession>
<protein>
    <submittedName>
        <fullName evidence="1">Uncharacterized protein</fullName>
    </submittedName>
</protein>
<organism evidence="1 2">
    <name type="scientific">Taenia crassiceps</name>
    <dbReference type="NCBI Taxonomy" id="6207"/>
    <lineage>
        <taxon>Eukaryota</taxon>
        <taxon>Metazoa</taxon>
        <taxon>Spiralia</taxon>
        <taxon>Lophotrochozoa</taxon>
        <taxon>Platyhelminthes</taxon>
        <taxon>Cestoda</taxon>
        <taxon>Eucestoda</taxon>
        <taxon>Cyclophyllidea</taxon>
        <taxon>Taeniidae</taxon>
        <taxon>Taenia</taxon>
    </lineage>
</organism>
<dbReference type="EMBL" id="JAKROA010000004">
    <property type="protein sequence ID" value="KAL5107424.1"/>
    <property type="molecule type" value="Genomic_DNA"/>
</dbReference>
<evidence type="ECO:0000313" key="2">
    <source>
        <dbReference type="Proteomes" id="UP001651158"/>
    </source>
</evidence>
<sequence length="371" mass="41448">MIPSSGDVRSASMAVCGSGNILLAGDTPQTPLKVQTLGDYDFDYLKGPQPKLQKEQAFFNQPSTKSNKCITEISLRTIKPVAPSPTRKQTMKKPAVLFHSRRTQQEAEVCPFIPLIQNLPIVEQEVIVIEDKHTHADTKTASRQSAKVLCSNIRKNSHNSCILNCLKKDTSDRHKRHECGAYEKMTKVDPLNDRRLSRGCKAVQVSMRKQHILSSTDGEWVRDLNSEFRIIENTVQSRQYHECTVVDNRDTDTIVSDQCIPSELFPQLPPKHCRPCKRSCDTSENAESQPPSINYAPPKTELFKASCTVDLANADAKCASEGVKAGSSDECCASKETPVGLSEAFMNALLQVHEKRFLTGFLGRLEQIRFR</sequence>
<evidence type="ECO:0000313" key="1">
    <source>
        <dbReference type="EMBL" id="KAL5107424.1"/>
    </source>
</evidence>
<proteinExistence type="predicted"/>